<feature type="coiled-coil region" evidence="1">
    <location>
        <begin position="341"/>
        <end position="368"/>
    </location>
</feature>
<keyword evidence="2" id="KW-0472">Membrane</keyword>
<name>A0A2S1YF93_9FLAO</name>
<dbReference type="EMBL" id="CP029255">
    <property type="protein sequence ID" value="AWK02717.1"/>
    <property type="molecule type" value="Genomic_DNA"/>
</dbReference>
<evidence type="ECO:0000256" key="2">
    <source>
        <dbReference type="SAM" id="Phobius"/>
    </source>
</evidence>
<keyword evidence="1" id="KW-0175">Coiled coil</keyword>
<keyword evidence="2" id="KW-1133">Transmembrane helix</keyword>
<dbReference type="RefSeq" id="WP_109190346.1">
    <property type="nucleotide sequence ID" value="NZ_CP029255.1"/>
</dbReference>
<sequence length="595" mass="70016">MSKKIRNLFHKKIIFFCLLTCGVILAVYFSLKFSAPKKLPLSYSKSDPLPEIKQTLKKAHAFWDNERSDSAYFYFNKTRLLCEPKENYADYYVESLNYIAEILQRHGDYNEVETTLVKAFPYLDKTTNVKYAVNAYTFMAYNYHSTFDYEKALYYHKKALKKAFSTFRKSRIISEIAFIYMEQGRYQEAIDLLEPIAWLNIEDKITPSNTAFQRTAKLYNLGLSYLYLGGHKQEAFDCFNESLKVALTLNDDYELITCYYAFYKYYKKYNNPELKKINIEKAYYYAKKSNSKSYEISMLGYLIEADNAANSKNHFKAYSRMLDSLTVSRKKAKNQFADIIYNSQKDKGENLELKNLKVENELKLQRQKNRSYISYVVISFSLFILLFLIYHITSKSKREKNDAIFKSEMRISNQLDNELNLNIFQTLLFVQNNDLENKENKEMLLNNLNIIYSKTRNISRENSKIPTDERYLTVLKEMISEYKTENVNIILNGFDTISWNSIDKNKKIILYRILQELLFNMKKSDSSSLVSIIVKETGKKIAIQYTDNSSEINSENNILEKRLQNVENRIKTIKGTLNFDTALEKAFKINFSFPI</sequence>
<reference evidence="3 4" key="1">
    <citation type="submission" date="2018-05" db="EMBL/GenBank/DDBJ databases">
        <title>Genome sequencing of Flavobacterium sp. HYN0056.</title>
        <authorList>
            <person name="Yi H."/>
            <person name="Baek C."/>
        </authorList>
    </citation>
    <scope>NUCLEOTIDE SEQUENCE [LARGE SCALE GENOMIC DNA]</scope>
    <source>
        <strain evidence="3 4">HYN0056</strain>
    </source>
</reference>
<proteinExistence type="predicted"/>
<dbReference type="InterPro" id="IPR011990">
    <property type="entry name" value="TPR-like_helical_dom_sf"/>
</dbReference>
<evidence type="ECO:0000256" key="1">
    <source>
        <dbReference type="SAM" id="Coils"/>
    </source>
</evidence>
<evidence type="ECO:0000313" key="4">
    <source>
        <dbReference type="Proteomes" id="UP000245250"/>
    </source>
</evidence>
<dbReference type="SUPFAM" id="SSF48452">
    <property type="entry name" value="TPR-like"/>
    <property type="match status" value="1"/>
</dbReference>
<dbReference type="Gene3D" id="1.25.40.10">
    <property type="entry name" value="Tetratricopeptide repeat domain"/>
    <property type="match status" value="2"/>
</dbReference>
<keyword evidence="4" id="KW-1185">Reference proteome</keyword>
<evidence type="ECO:0000313" key="3">
    <source>
        <dbReference type="EMBL" id="AWK02717.1"/>
    </source>
</evidence>
<accession>A0A2S1YF93</accession>
<keyword evidence="2" id="KW-0812">Transmembrane</keyword>
<gene>
    <name evidence="3" type="ORF">HYN56_00170</name>
</gene>
<evidence type="ECO:0008006" key="5">
    <source>
        <dbReference type="Google" id="ProtNLM"/>
    </source>
</evidence>
<dbReference type="AlphaFoldDB" id="A0A2S1YF93"/>
<dbReference type="KEGG" id="fcr:HYN56_00170"/>
<dbReference type="OrthoDB" id="943406at2"/>
<feature type="transmembrane region" description="Helical" evidence="2">
    <location>
        <begin position="12"/>
        <end position="31"/>
    </location>
</feature>
<dbReference type="Gene3D" id="3.30.565.10">
    <property type="entry name" value="Histidine kinase-like ATPase, C-terminal domain"/>
    <property type="match status" value="1"/>
</dbReference>
<organism evidence="3 4">
    <name type="scientific">Flavobacterium crocinum</name>
    <dbReference type="NCBI Taxonomy" id="2183896"/>
    <lineage>
        <taxon>Bacteria</taxon>
        <taxon>Pseudomonadati</taxon>
        <taxon>Bacteroidota</taxon>
        <taxon>Flavobacteriia</taxon>
        <taxon>Flavobacteriales</taxon>
        <taxon>Flavobacteriaceae</taxon>
        <taxon>Flavobacterium</taxon>
    </lineage>
</organism>
<protein>
    <recommendedName>
        <fullName evidence="5">Tetratricopeptide repeat protein</fullName>
    </recommendedName>
</protein>
<dbReference type="Proteomes" id="UP000245250">
    <property type="component" value="Chromosome"/>
</dbReference>
<dbReference type="InterPro" id="IPR036890">
    <property type="entry name" value="HATPase_C_sf"/>
</dbReference>
<feature type="transmembrane region" description="Helical" evidence="2">
    <location>
        <begin position="372"/>
        <end position="390"/>
    </location>
</feature>
<feature type="coiled-coil region" evidence="1">
    <location>
        <begin position="549"/>
        <end position="576"/>
    </location>
</feature>